<keyword evidence="1" id="KW-0472">Membrane</keyword>
<dbReference type="Proteomes" id="UP000887540">
    <property type="component" value="Unplaced"/>
</dbReference>
<evidence type="ECO:0000313" key="2">
    <source>
        <dbReference type="Proteomes" id="UP000887540"/>
    </source>
</evidence>
<keyword evidence="2" id="KW-1185">Reference proteome</keyword>
<organism evidence="2 3">
    <name type="scientific">Acrobeloides nanus</name>
    <dbReference type="NCBI Taxonomy" id="290746"/>
    <lineage>
        <taxon>Eukaryota</taxon>
        <taxon>Metazoa</taxon>
        <taxon>Ecdysozoa</taxon>
        <taxon>Nematoda</taxon>
        <taxon>Chromadorea</taxon>
        <taxon>Rhabditida</taxon>
        <taxon>Tylenchina</taxon>
        <taxon>Cephalobomorpha</taxon>
        <taxon>Cephaloboidea</taxon>
        <taxon>Cephalobidae</taxon>
        <taxon>Acrobeloides</taxon>
    </lineage>
</organism>
<dbReference type="Gene3D" id="1.20.1070.10">
    <property type="entry name" value="Rhodopsin 7-helix transmembrane proteins"/>
    <property type="match status" value="1"/>
</dbReference>
<feature type="transmembrane region" description="Helical" evidence="1">
    <location>
        <begin position="256"/>
        <end position="278"/>
    </location>
</feature>
<feature type="transmembrane region" description="Helical" evidence="1">
    <location>
        <begin position="24"/>
        <end position="45"/>
    </location>
</feature>
<feature type="transmembrane region" description="Helical" evidence="1">
    <location>
        <begin position="195"/>
        <end position="215"/>
    </location>
</feature>
<evidence type="ECO:0000256" key="1">
    <source>
        <dbReference type="SAM" id="Phobius"/>
    </source>
</evidence>
<accession>A0A914DLU0</accession>
<proteinExistence type="predicted"/>
<feature type="transmembrane region" description="Helical" evidence="1">
    <location>
        <begin position="65"/>
        <end position="86"/>
    </location>
</feature>
<dbReference type="AlphaFoldDB" id="A0A914DLU0"/>
<feature type="transmembrane region" description="Helical" evidence="1">
    <location>
        <begin position="227"/>
        <end position="250"/>
    </location>
</feature>
<keyword evidence="1" id="KW-0812">Transmembrane</keyword>
<protein>
    <submittedName>
        <fullName evidence="3">Uncharacterized protein</fullName>
    </submittedName>
</protein>
<dbReference type="SUPFAM" id="SSF81321">
    <property type="entry name" value="Family A G protein-coupled receptor-like"/>
    <property type="match status" value="1"/>
</dbReference>
<feature type="transmembrane region" description="Helical" evidence="1">
    <location>
        <begin position="92"/>
        <end position="113"/>
    </location>
</feature>
<name>A0A914DLU0_9BILA</name>
<evidence type="ECO:0000313" key="3">
    <source>
        <dbReference type="WBParaSite" id="ACRNAN_scaffold2850.g11064.t1"/>
    </source>
</evidence>
<dbReference type="WBParaSite" id="ACRNAN_scaffold2850.g11064.t1">
    <property type="protein sequence ID" value="ACRNAN_scaffold2850.g11064.t1"/>
    <property type="gene ID" value="ACRNAN_scaffold2850.g11064"/>
</dbReference>
<sequence length="303" mass="35385">NLLIPKSCQNETQKSIWNGQEDKFVHPFVGSRYFVIAQLIVILVLTKTPELWTNRIYKQIFHLGLYNLFDIWLRMYYVSAWGIWYGPVSRRYLFAGLNGTSIGITILTFGLALNRWEVLAWPKLFFKFNTKGYLDMLIIVLSYLIGIGLFILQILPGYGRFMVYVNVPSGPFLEAFQEYQGGKIIDYQFYAEQSLMIASVLLYAYCIIVIVYERLLAKIKQPRKELLLFVQTFFPCIMRILANEITSYYYASGNLYLIGITFCWILESCHYPFLYFLFNRSIRKAIGYMFFKNNASSIGIGVF</sequence>
<keyword evidence="1" id="KW-1133">Transmembrane helix</keyword>
<feature type="transmembrane region" description="Helical" evidence="1">
    <location>
        <begin position="133"/>
        <end position="155"/>
    </location>
</feature>
<reference evidence="3" key="1">
    <citation type="submission" date="2022-11" db="UniProtKB">
        <authorList>
            <consortium name="WormBaseParasite"/>
        </authorList>
    </citation>
    <scope>IDENTIFICATION</scope>
</reference>